<gene>
    <name evidence="2" type="ORF">OUZ56_027135</name>
</gene>
<name>A0ABQ9ZNW4_9CRUS</name>
<evidence type="ECO:0000256" key="1">
    <source>
        <dbReference type="SAM" id="MobiDB-lite"/>
    </source>
</evidence>
<feature type="region of interest" description="Disordered" evidence="1">
    <location>
        <begin position="98"/>
        <end position="125"/>
    </location>
</feature>
<evidence type="ECO:0000313" key="3">
    <source>
        <dbReference type="Proteomes" id="UP001234178"/>
    </source>
</evidence>
<reference evidence="2 3" key="1">
    <citation type="journal article" date="2023" name="Nucleic Acids Res.">
        <title>The hologenome of Daphnia magna reveals possible DNA methylation and microbiome-mediated evolution of the host genome.</title>
        <authorList>
            <person name="Chaturvedi A."/>
            <person name="Li X."/>
            <person name="Dhandapani V."/>
            <person name="Marshall H."/>
            <person name="Kissane S."/>
            <person name="Cuenca-Cambronero M."/>
            <person name="Asole G."/>
            <person name="Calvet F."/>
            <person name="Ruiz-Romero M."/>
            <person name="Marangio P."/>
            <person name="Guigo R."/>
            <person name="Rago D."/>
            <person name="Mirbahai L."/>
            <person name="Eastwood N."/>
            <person name="Colbourne J.K."/>
            <person name="Zhou J."/>
            <person name="Mallon E."/>
            <person name="Orsini L."/>
        </authorList>
    </citation>
    <scope>NUCLEOTIDE SEQUENCE [LARGE SCALE GENOMIC DNA]</scope>
    <source>
        <strain evidence="2">LRV0_1</strain>
    </source>
</reference>
<organism evidence="2 3">
    <name type="scientific">Daphnia magna</name>
    <dbReference type="NCBI Taxonomy" id="35525"/>
    <lineage>
        <taxon>Eukaryota</taxon>
        <taxon>Metazoa</taxon>
        <taxon>Ecdysozoa</taxon>
        <taxon>Arthropoda</taxon>
        <taxon>Crustacea</taxon>
        <taxon>Branchiopoda</taxon>
        <taxon>Diplostraca</taxon>
        <taxon>Cladocera</taxon>
        <taxon>Anomopoda</taxon>
        <taxon>Daphniidae</taxon>
        <taxon>Daphnia</taxon>
    </lineage>
</organism>
<keyword evidence="3" id="KW-1185">Reference proteome</keyword>
<dbReference type="Proteomes" id="UP001234178">
    <property type="component" value="Unassembled WGS sequence"/>
</dbReference>
<proteinExistence type="predicted"/>
<sequence length="125" mass="13855">MYNLLINVDPSCSGCGLVVKRLKKQRVSTESTCPSKRHPKSLNREIVKEFKRHGIRSQFPRIEIDVGTVFVNRPLGVAGCNTAINKPSVVGRPCQVHLPPPKRFRDGTSVSSDGKPNVAEEHLIK</sequence>
<comment type="caution">
    <text evidence="2">The sequence shown here is derived from an EMBL/GenBank/DDBJ whole genome shotgun (WGS) entry which is preliminary data.</text>
</comment>
<protein>
    <submittedName>
        <fullName evidence="2">Uncharacterized protein</fullName>
    </submittedName>
</protein>
<accession>A0ABQ9ZNW4</accession>
<dbReference type="EMBL" id="JAOYFB010000004">
    <property type="protein sequence ID" value="KAK4014617.1"/>
    <property type="molecule type" value="Genomic_DNA"/>
</dbReference>
<evidence type="ECO:0000313" key="2">
    <source>
        <dbReference type="EMBL" id="KAK4014617.1"/>
    </source>
</evidence>